<evidence type="ECO:0000313" key="3">
    <source>
        <dbReference type="Proteomes" id="UP000031036"/>
    </source>
</evidence>
<comment type="caution">
    <text evidence="2">The sequence shown here is derived from an EMBL/GenBank/DDBJ whole genome shotgun (WGS) entry which is preliminary data.</text>
</comment>
<evidence type="ECO:0000313" key="2">
    <source>
        <dbReference type="EMBL" id="KHN80973.1"/>
    </source>
</evidence>
<reference evidence="2 3" key="1">
    <citation type="submission" date="2014-11" db="EMBL/GenBank/DDBJ databases">
        <title>Genetic blueprint of the zoonotic pathogen Toxocara canis.</title>
        <authorList>
            <person name="Zhu X.-Q."/>
            <person name="Korhonen P.K."/>
            <person name="Cai H."/>
            <person name="Young N.D."/>
            <person name="Nejsum P."/>
            <person name="von Samson-Himmelstjerna G."/>
            <person name="Boag P.R."/>
            <person name="Tan P."/>
            <person name="Li Q."/>
            <person name="Min J."/>
            <person name="Yang Y."/>
            <person name="Wang X."/>
            <person name="Fang X."/>
            <person name="Hall R.S."/>
            <person name="Hofmann A."/>
            <person name="Sternberg P.W."/>
            <person name="Jex A.R."/>
            <person name="Gasser R.B."/>
        </authorList>
    </citation>
    <scope>NUCLEOTIDE SEQUENCE [LARGE SCALE GENOMIC DNA]</scope>
    <source>
        <strain evidence="2">PN_DK_2014</strain>
    </source>
</reference>
<proteinExistence type="predicted"/>
<protein>
    <submittedName>
        <fullName evidence="2">Uncharacterized protein</fullName>
    </submittedName>
</protein>
<feature type="compositionally biased region" description="Polar residues" evidence="1">
    <location>
        <begin position="166"/>
        <end position="183"/>
    </location>
</feature>
<keyword evidence="3" id="KW-1185">Reference proteome</keyword>
<dbReference type="OrthoDB" id="10546028at2759"/>
<gene>
    <name evidence="2" type="ORF">Tcan_15609</name>
</gene>
<sequence>MCEKISTSDAECIASPSSRLSDAFLQQDGASDTILEDNAFEQFFGAFINHSPKPSTWQNSYSALADDTKDDDQFNILNVGNGNVSQNEFDITMPHSIPQGQLEAVFPNENAIQYHQRLVREQIQRNEQIATFLSPWRKRQEQMQKRKTKRCGIVRRKFSLAAGLDTASNKRLTGKRNSNSAQGSLKRRDRPPPMRCELFNG</sequence>
<name>A0A0B2VHF3_TOXCA</name>
<feature type="region of interest" description="Disordered" evidence="1">
    <location>
        <begin position="166"/>
        <end position="193"/>
    </location>
</feature>
<dbReference type="Proteomes" id="UP000031036">
    <property type="component" value="Unassembled WGS sequence"/>
</dbReference>
<organism evidence="2 3">
    <name type="scientific">Toxocara canis</name>
    <name type="common">Canine roundworm</name>
    <dbReference type="NCBI Taxonomy" id="6265"/>
    <lineage>
        <taxon>Eukaryota</taxon>
        <taxon>Metazoa</taxon>
        <taxon>Ecdysozoa</taxon>
        <taxon>Nematoda</taxon>
        <taxon>Chromadorea</taxon>
        <taxon>Rhabditida</taxon>
        <taxon>Spirurina</taxon>
        <taxon>Ascaridomorpha</taxon>
        <taxon>Ascaridoidea</taxon>
        <taxon>Toxocaridae</taxon>
        <taxon>Toxocara</taxon>
    </lineage>
</organism>
<dbReference type="AlphaFoldDB" id="A0A0B2VHF3"/>
<dbReference type="EMBL" id="JPKZ01001612">
    <property type="protein sequence ID" value="KHN80973.1"/>
    <property type="molecule type" value="Genomic_DNA"/>
</dbReference>
<accession>A0A0B2VHF3</accession>
<evidence type="ECO:0000256" key="1">
    <source>
        <dbReference type="SAM" id="MobiDB-lite"/>
    </source>
</evidence>